<proteinExistence type="predicted"/>
<evidence type="ECO:0000313" key="2">
    <source>
        <dbReference type="Proteomes" id="UP001196413"/>
    </source>
</evidence>
<sequence>MHATIKSWTAADVEDEINNESREKALHAQVVELGSGQQFDQARKRVANRSSKKP</sequence>
<dbReference type="EMBL" id="JAHQIW010005398">
    <property type="protein sequence ID" value="KAJ1365922.1"/>
    <property type="molecule type" value="Genomic_DNA"/>
</dbReference>
<keyword evidence="2" id="KW-1185">Reference proteome</keyword>
<reference evidence="1" key="1">
    <citation type="submission" date="2021-06" db="EMBL/GenBank/DDBJ databases">
        <title>Parelaphostrongylus tenuis whole genome reference sequence.</title>
        <authorList>
            <person name="Garwood T.J."/>
            <person name="Larsen P.A."/>
            <person name="Fountain-Jones N.M."/>
            <person name="Garbe J.R."/>
            <person name="Macchietto M.G."/>
            <person name="Kania S.A."/>
            <person name="Gerhold R.W."/>
            <person name="Richards J.E."/>
            <person name="Wolf T.M."/>
        </authorList>
    </citation>
    <scope>NUCLEOTIDE SEQUENCE</scope>
    <source>
        <strain evidence="1">MNPRO001-30</strain>
        <tissue evidence="1">Meninges</tissue>
    </source>
</reference>
<dbReference type="AlphaFoldDB" id="A0AAD5QY02"/>
<accession>A0AAD5QY02</accession>
<dbReference type="Proteomes" id="UP001196413">
    <property type="component" value="Unassembled WGS sequence"/>
</dbReference>
<comment type="caution">
    <text evidence="1">The sequence shown here is derived from an EMBL/GenBank/DDBJ whole genome shotgun (WGS) entry which is preliminary data.</text>
</comment>
<protein>
    <submittedName>
        <fullName evidence="1">Uncharacterized protein</fullName>
    </submittedName>
</protein>
<organism evidence="1 2">
    <name type="scientific">Parelaphostrongylus tenuis</name>
    <name type="common">Meningeal worm</name>
    <dbReference type="NCBI Taxonomy" id="148309"/>
    <lineage>
        <taxon>Eukaryota</taxon>
        <taxon>Metazoa</taxon>
        <taxon>Ecdysozoa</taxon>
        <taxon>Nematoda</taxon>
        <taxon>Chromadorea</taxon>
        <taxon>Rhabditida</taxon>
        <taxon>Rhabditina</taxon>
        <taxon>Rhabditomorpha</taxon>
        <taxon>Strongyloidea</taxon>
        <taxon>Metastrongylidae</taxon>
        <taxon>Parelaphostrongylus</taxon>
    </lineage>
</organism>
<evidence type="ECO:0000313" key="1">
    <source>
        <dbReference type="EMBL" id="KAJ1365922.1"/>
    </source>
</evidence>
<name>A0AAD5QY02_PARTN</name>
<gene>
    <name evidence="1" type="ORF">KIN20_026401</name>
</gene>